<organism evidence="1 2">
    <name type="scientific">Streptomyces flaveolus</name>
    <dbReference type="NCBI Taxonomy" id="67297"/>
    <lineage>
        <taxon>Bacteria</taxon>
        <taxon>Bacillati</taxon>
        <taxon>Actinomycetota</taxon>
        <taxon>Actinomycetes</taxon>
        <taxon>Kitasatosporales</taxon>
        <taxon>Streptomycetaceae</taxon>
        <taxon>Streptomyces</taxon>
    </lineage>
</organism>
<keyword evidence="2" id="KW-1185">Reference proteome</keyword>
<reference evidence="1 2" key="1">
    <citation type="submission" date="2024-06" db="EMBL/GenBank/DDBJ databases">
        <title>The Natural Products Discovery Center: Release of the First 8490 Sequenced Strains for Exploring Actinobacteria Biosynthetic Diversity.</title>
        <authorList>
            <person name="Kalkreuter E."/>
            <person name="Kautsar S.A."/>
            <person name="Yang D."/>
            <person name="Bader C.D."/>
            <person name="Teijaro C.N."/>
            <person name="Fluegel L."/>
            <person name="Davis C.M."/>
            <person name="Simpson J.R."/>
            <person name="Lauterbach L."/>
            <person name="Steele A.D."/>
            <person name="Gui C."/>
            <person name="Meng S."/>
            <person name="Li G."/>
            <person name="Viehrig K."/>
            <person name="Ye F."/>
            <person name="Su P."/>
            <person name="Kiefer A.F."/>
            <person name="Nichols A."/>
            <person name="Cepeda A.J."/>
            <person name="Yan W."/>
            <person name="Fan B."/>
            <person name="Jiang Y."/>
            <person name="Adhikari A."/>
            <person name="Zheng C.-J."/>
            <person name="Schuster L."/>
            <person name="Cowan T.M."/>
            <person name="Smanski M.J."/>
            <person name="Chevrette M.G."/>
            <person name="De Carvalho L.P.S."/>
            <person name="Shen B."/>
        </authorList>
    </citation>
    <scope>NUCLEOTIDE SEQUENCE [LARGE SCALE GENOMIC DNA]</scope>
    <source>
        <strain evidence="1 2">NPDC020594</strain>
    </source>
</reference>
<name>A0ABV3ANW9_9ACTN</name>
<accession>A0ABV3ANW9</accession>
<dbReference type="Proteomes" id="UP001551011">
    <property type="component" value="Unassembled WGS sequence"/>
</dbReference>
<evidence type="ECO:0000313" key="1">
    <source>
        <dbReference type="EMBL" id="MEU5713653.1"/>
    </source>
</evidence>
<proteinExistence type="predicted"/>
<gene>
    <name evidence="1" type="ORF">AB0H04_43765</name>
</gene>
<sequence>MTQMREGLEDGAGVAELLGIVQGNVPDPQAREAEVVGEARKFGVTAGWLAVGTLTPKSSATWGSTPMITNSVVPIPKAPMARARSARGMGET</sequence>
<evidence type="ECO:0000313" key="2">
    <source>
        <dbReference type="Proteomes" id="UP001551011"/>
    </source>
</evidence>
<dbReference type="EMBL" id="JBFAEG010000056">
    <property type="protein sequence ID" value="MEU5713653.1"/>
    <property type="molecule type" value="Genomic_DNA"/>
</dbReference>
<comment type="caution">
    <text evidence="1">The sequence shown here is derived from an EMBL/GenBank/DDBJ whole genome shotgun (WGS) entry which is preliminary data.</text>
</comment>
<dbReference type="RefSeq" id="WP_234339989.1">
    <property type="nucleotide sequence ID" value="NZ_JBEXDP010000076.1"/>
</dbReference>
<protein>
    <submittedName>
        <fullName evidence="1">Uncharacterized protein</fullName>
    </submittedName>
</protein>